<sequence length="234" mass="26106">MFKFVCLFALVATSAAAASHQATEADSLLTSALRMVKDCGDRSVVLCLKERALHYFDSENGDVKLTDGISLVKTDDIPVGRSLNDIVLPEENEARETEVDSLLVERIARFFGTHTLQFKVPKDSVQDMQRALEESRGKKKEKKKYLMPLLLLFKLKMAALLPLAIGFLALLSFKALVIGKIALLLASIIGLKKLLEKKENYEVVSHPHAAHYDEHSYGRALRDAQNLAYSAYKQ</sequence>
<evidence type="ECO:0000256" key="1">
    <source>
        <dbReference type="SAM" id="Phobius"/>
    </source>
</evidence>
<keyword evidence="4" id="KW-1185">Reference proteome</keyword>
<gene>
    <name evidence="3" type="ORF">FF38_12526</name>
</gene>
<name>A0A0L0BMW8_LUCCU</name>
<dbReference type="InterPro" id="IPR012464">
    <property type="entry name" value="DUF1676"/>
</dbReference>
<dbReference type="PANTHER" id="PTHR21879">
    <property type="entry name" value="FI03362P-RELATED-RELATED"/>
    <property type="match status" value="1"/>
</dbReference>
<keyword evidence="1" id="KW-0472">Membrane</keyword>
<accession>A0A0L0BMW8</accession>
<keyword evidence="1" id="KW-0812">Transmembrane</keyword>
<keyword evidence="2" id="KW-0732">Signal</keyword>
<comment type="caution">
    <text evidence="3">The sequence shown here is derived from an EMBL/GenBank/DDBJ whole genome shotgun (WGS) entry which is preliminary data.</text>
</comment>
<feature type="transmembrane region" description="Helical" evidence="1">
    <location>
        <begin position="158"/>
        <end position="191"/>
    </location>
</feature>
<dbReference type="OrthoDB" id="8194491at2759"/>
<proteinExistence type="predicted"/>
<dbReference type="STRING" id="7375.A0A0L0BMW8"/>
<dbReference type="AlphaFoldDB" id="A0A0L0BMW8"/>
<dbReference type="OMA" id="PVHDYGH"/>
<organism evidence="3 4">
    <name type="scientific">Lucilia cuprina</name>
    <name type="common">Green bottle fly</name>
    <name type="synonym">Australian sheep blowfly</name>
    <dbReference type="NCBI Taxonomy" id="7375"/>
    <lineage>
        <taxon>Eukaryota</taxon>
        <taxon>Metazoa</taxon>
        <taxon>Ecdysozoa</taxon>
        <taxon>Arthropoda</taxon>
        <taxon>Hexapoda</taxon>
        <taxon>Insecta</taxon>
        <taxon>Pterygota</taxon>
        <taxon>Neoptera</taxon>
        <taxon>Endopterygota</taxon>
        <taxon>Diptera</taxon>
        <taxon>Brachycera</taxon>
        <taxon>Muscomorpha</taxon>
        <taxon>Oestroidea</taxon>
        <taxon>Calliphoridae</taxon>
        <taxon>Luciliinae</taxon>
        <taxon>Lucilia</taxon>
    </lineage>
</organism>
<keyword evidence="1" id="KW-1133">Transmembrane helix</keyword>
<evidence type="ECO:0008006" key="5">
    <source>
        <dbReference type="Google" id="ProtNLM"/>
    </source>
</evidence>
<dbReference type="PANTHER" id="PTHR21879:SF1">
    <property type="entry name" value="FI01546P"/>
    <property type="match status" value="1"/>
</dbReference>
<dbReference type="Proteomes" id="UP000037069">
    <property type="component" value="Unassembled WGS sequence"/>
</dbReference>
<protein>
    <recommendedName>
        <fullName evidence="5">Osiris 9</fullName>
    </recommendedName>
</protein>
<dbReference type="EMBL" id="JRES01001623">
    <property type="protein sequence ID" value="KNC21445.1"/>
    <property type="molecule type" value="Genomic_DNA"/>
</dbReference>
<feature type="signal peptide" evidence="2">
    <location>
        <begin position="1"/>
        <end position="17"/>
    </location>
</feature>
<evidence type="ECO:0000256" key="2">
    <source>
        <dbReference type="SAM" id="SignalP"/>
    </source>
</evidence>
<dbReference type="Pfam" id="PF07898">
    <property type="entry name" value="DUF1676"/>
    <property type="match status" value="1"/>
</dbReference>
<reference evidence="3 4" key="1">
    <citation type="journal article" date="2015" name="Nat. Commun.">
        <title>Lucilia cuprina genome unlocks parasitic fly biology to underpin future interventions.</title>
        <authorList>
            <person name="Anstead C.A."/>
            <person name="Korhonen P.K."/>
            <person name="Young N.D."/>
            <person name="Hall R.S."/>
            <person name="Jex A.R."/>
            <person name="Murali S.C."/>
            <person name="Hughes D.S."/>
            <person name="Lee S.F."/>
            <person name="Perry T."/>
            <person name="Stroehlein A.J."/>
            <person name="Ansell B.R."/>
            <person name="Breugelmans B."/>
            <person name="Hofmann A."/>
            <person name="Qu J."/>
            <person name="Dugan S."/>
            <person name="Lee S.L."/>
            <person name="Chao H."/>
            <person name="Dinh H."/>
            <person name="Han Y."/>
            <person name="Doddapaneni H.V."/>
            <person name="Worley K.C."/>
            <person name="Muzny D.M."/>
            <person name="Ioannidis P."/>
            <person name="Waterhouse R.M."/>
            <person name="Zdobnov E.M."/>
            <person name="James P.J."/>
            <person name="Bagnall N.H."/>
            <person name="Kotze A.C."/>
            <person name="Gibbs R.A."/>
            <person name="Richards S."/>
            <person name="Batterham P."/>
            <person name="Gasser R.B."/>
        </authorList>
    </citation>
    <scope>NUCLEOTIDE SEQUENCE [LARGE SCALE GENOMIC DNA]</scope>
    <source>
        <strain evidence="3 4">LS</strain>
        <tissue evidence="3">Full body</tissue>
    </source>
</reference>
<evidence type="ECO:0000313" key="3">
    <source>
        <dbReference type="EMBL" id="KNC21445.1"/>
    </source>
</evidence>
<feature type="chain" id="PRO_5005534793" description="Osiris 9" evidence="2">
    <location>
        <begin position="18"/>
        <end position="234"/>
    </location>
</feature>
<dbReference type="GO" id="GO:0016020">
    <property type="term" value="C:membrane"/>
    <property type="evidence" value="ECO:0007669"/>
    <property type="project" value="TreeGrafter"/>
</dbReference>
<evidence type="ECO:0000313" key="4">
    <source>
        <dbReference type="Proteomes" id="UP000037069"/>
    </source>
</evidence>